<evidence type="ECO:0000313" key="3">
    <source>
        <dbReference type="EMBL" id="OUR96223.1"/>
    </source>
</evidence>
<organism evidence="3 4">
    <name type="scientific">Halobacteriovorax marinus</name>
    <dbReference type="NCBI Taxonomy" id="97084"/>
    <lineage>
        <taxon>Bacteria</taxon>
        <taxon>Pseudomonadati</taxon>
        <taxon>Bdellovibrionota</taxon>
        <taxon>Bacteriovoracia</taxon>
        <taxon>Bacteriovoracales</taxon>
        <taxon>Halobacteriovoraceae</taxon>
        <taxon>Halobacteriovorax</taxon>
    </lineage>
</organism>
<feature type="region of interest" description="Disordered" evidence="1">
    <location>
        <begin position="118"/>
        <end position="151"/>
    </location>
</feature>
<protein>
    <submittedName>
        <fullName evidence="3">Uncharacterized protein</fullName>
    </submittedName>
</protein>
<gene>
    <name evidence="3" type="ORF">A9Q84_07650</name>
</gene>
<evidence type="ECO:0000313" key="4">
    <source>
        <dbReference type="Proteomes" id="UP000196531"/>
    </source>
</evidence>
<proteinExistence type="predicted"/>
<dbReference type="Proteomes" id="UP000196531">
    <property type="component" value="Unassembled WGS sequence"/>
</dbReference>
<keyword evidence="2" id="KW-0472">Membrane</keyword>
<evidence type="ECO:0000256" key="2">
    <source>
        <dbReference type="SAM" id="Phobius"/>
    </source>
</evidence>
<accession>A0A1Y5F5R3</accession>
<dbReference type="AlphaFoldDB" id="A0A1Y5F5R3"/>
<keyword evidence="2" id="KW-1133">Transmembrane helix</keyword>
<name>A0A1Y5F5R3_9BACT</name>
<keyword evidence="2" id="KW-0812">Transmembrane</keyword>
<feature type="compositionally biased region" description="Acidic residues" evidence="1">
    <location>
        <begin position="123"/>
        <end position="133"/>
    </location>
</feature>
<comment type="caution">
    <text evidence="3">The sequence shown here is derived from an EMBL/GenBank/DDBJ whole genome shotgun (WGS) entry which is preliminary data.</text>
</comment>
<feature type="compositionally biased region" description="Low complexity" evidence="1">
    <location>
        <begin position="134"/>
        <end position="151"/>
    </location>
</feature>
<evidence type="ECO:0000256" key="1">
    <source>
        <dbReference type="SAM" id="MobiDB-lite"/>
    </source>
</evidence>
<dbReference type="EMBL" id="MAAO01000006">
    <property type="protein sequence ID" value="OUR96223.1"/>
    <property type="molecule type" value="Genomic_DNA"/>
</dbReference>
<reference evidence="4" key="1">
    <citation type="journal article" date="2017" name="Proc. Natl. Acad. Sci. U.S.A.">
        <title>Simulation of Deepwater Horizon oil plume reveals substrate specialization within a complex community of hydrocarbon-degraders.</title>
        <authorList>
            <person name="Hu P."/>
            <person name="Dubinsky E.A."/>
            <person name="Probst A.J."/>
            <person name="Wang J."/>
            <person name="Sieber C.M.K."/>
            <person name="Tom L.M."/>
            <person name="Gardinali P."/>
            <person name="Banfield J.F."/>
            <person name="Atlas R.M."/>
            <person name="Andersen G.L."/>
        </authorList>
    </citation>
    <scope>NUCLEOTIDE SEQUENCE [LARGE SCALE GENOMIC DNA]</scope>
</reference>
<feature type="transmembrane region" description="Helical" evidence="2">
    <location>
        <begin position="58"/>
        <end position="78"/>
    </location>
</feature>
<sequence length="151" mass="17855">MRKHDWQPLEYRTFKHKNPKMEFFCPLCSTKRVFNSTPRLSFKNYCQMTLTTLLVGGAFFPIMGLRSFFVFFIFWAGFEAAVRMNFRKEVPCPHCGFDASWYKRDVTVARKKVKDFWDKGNSEEESDSSEEVSPEVMAQQNQENTEQQANY</sequence>